<dbReference type="EMBL" id="JAERSG010000001">
    <property type="protein sequence ID" value="MBL0746231.1"/>
    <property type="molecule type" value="Genomic_DNA"/>
</dbReference>
<feature type="transmembrane region" description="Helical" evidence="1">
    <location>
        <begin position="186"/>
        <end position="209"/>
    </location>
</feature>
<reference evidence="2 3" key="1">
    <citation type="submission" date="2021-01" db="EMBL/GenBank/DDBJ databases">
        <title>Genome seq and assembly of Nocardiodes sp. G10.</title>
        <authorList>
            <person name="Chhetri G."/>
        </authorList>
    </citation>
    <scope>NUCLEOTIDE SEQUENCE [LARGE SCALE GENOMIC DNA]</scope>
    <source>
        <strain evidence="2 3">G10</strain>
    </source>
</reference>
<feature type="transmembrane region" description="Helical" evidence="1">
    <location>
        <begin position="221"/>
        <end position="239"/>
    </location>
</feature>
<sequence>MGETTTLSVPAPPAYDEWRDGRWRLTGAVFALAWLIVLVTILAVGERRADLGSLHGVLADGSVSEVEVTGLPKGGLGRGYSTVRLEWEARFIHRYTEILVVSSDRLGRRVSNPDHLPVVVGDPVVTLQELRPDVAIVRHDYRSGSWFEAAGWTLRGAPGSALLVLWFAALFMVMGAPEPWRATRWAWFWLALASPLIGAIAYVLVGGPLGVGRPRHPGRRLTGGWAFLLAAVIFGGTSGA</sequence>
<evidence type="ECO:0008006" key="4">
    <source>
        <dbReference type="Google" id="ProtNLM"/>
    </source>
</evidence>
<evidence type="ECO:0000313" key="2">
    <source>
        <dbReference type="EMBL" id="MBL0746231.1"/>
    </source>
</evidence>
<accession>A0ABS1L3F4</accession>
<keyword evidence="3" id="KW-1185">Reference proteome</keyword>
<feature type="transmembrane region" description="Helical" evidence="1">
    <location>
        <begin position="25"/>
        <end position="45"/>
    </location>
</feature>
<gene>
    <name evidence="2" type="ORF">JI751_01295</name>
</gene>
<keyword evidence="1" id="KW-1133">Transmembrane helix</keyword>
<keyword evidence="1" id="KW-0472">Membrane</keyword>
<organism evidence="2 3">
    <name type="scientific">Nocardioides baculatus</name>
    <dbReference type="NCBI Taxonomy" id="2801337"/>
    <lineage>
        <taxon>Bacteria</taxon>
        <taxon>Bacillati</taxon>
        <taxon>Actinomycetota</taxon>
        <taxon>Actinomycetes</taxon>
        <taxon>Propionibacteriales</taxon>
        <taxon>Nocardioidaceae</taxon>
        <taxon>Nocardioides</taxon>
    </lineage>
</organism>
<dbReference type="Proteomes" id="UP000636918">
    <property type="component" value="Unassembled WGS sequence"/>
</dbReference>
<evidence type="ECO:0000256" key="1">
    <source>
        <dbReference type="SAM" id="Phobius"/>
    </source>
</evidence>
<feature type="transmembrane region" description="Helical" evidence="1">
    <location>
        <begin position="152"/>
        <end position="174"/>
    </location>
</feature>
<protein>
    <recommendedName>
        <fullName evidence="4">DUF3592 domain-containing protein</fullName>
    </recommendedName>
</protein>
<dbReference type="RefSeq" id="WP_201932461.1">
    <property type="nucleotide sequence ID" value="NZ_JAERSG010000001.1"/>
</dbReference>
<keyword evidence="1" id="KW-0812">Transmembrane</keyword>
<name>A0ABS1L3F4_9ACTN</name>
<proteinExistence type="predicted"/>
<comment type="caution">
    <text evidence="2">The sequence shown here is derived from an EMBL/GenBank/DDBJ whole genome shotgun (WGS) entry which is preliminary data.</text>
</comment>
<evidence type="ECO:0000313" key="3">
    <source>
        <dbReference type="Proteomes" id="UP000636918"/>
    </source>
</evidence>